<organism evidence="1 3">
    <name type="scientific">Amycolatopsis regifaucium</name>
    <dbReference type="NCBI Taxonomy" id="546365"/>
    <lineage>
        <taxon>Bacteria</taxon>
        <taxon>Bacillati</taxon>
        <taxon>Actinomycetota</taxon>
        <taxon>Actinomycetes</taxon>
        <taxon>Pseudonocardiales</taxon>
        <taxon>Pseudonocardiaceae</taxon>
        <taxon>Amycolatopsis</taxon>
    </lineage>
</organism>
<reference evidence="1 3" key="1">
    <citation type="submission" date="2015-12" db="EMBL/GenBank/DDBJ databases">
        <title>Amycolatopsis regifaucium genome sequencing and assembly.</title>
        <authorList>
            <person name="Mayilraj S."/>
        </authorList>
    </citation>
    <scope>NUCLEOTIDE SEQUENCE [LARGE SCALE GENOMIC DNA]</scope>
    <source>
        <strain evidence="1 3">GY080</strain>
    </source>
</reference>
<dbReference type="AlphaFoldDB" id="A0A154MJK2"/>
<evidence type="ECO:0008006" key="5">
    <source>
        <dbReference type="Google" id="ProtNLM"/>
    </source>
</evidence>
<comment type="caution">
    <text evidence="1">The sequence shown here is derived from an EMBL/GenBank/DDBJ whole genome shotgun (WGS) entry which is preliminary data.</text>
</comment>
<dbReference type="EMBL" id="LOBU02000011">
    <property type="protein sequence ID" value="OKA08606.1"/>
    <property type="molecule type" value="Genomic_DNA"/>
</dbReference>
<dbReference type="RefSeq" id="WP_061987863.1">
    <property type="nucleotide sequence ID" value="NZ_FOPQ01000024.1"/>
</dbReference>
<dbReference type="Proteomes" id="UP000076321">
    <property type="component" value="Unassembled WGS sequence"/>
</dbReference>
<reference evidence="2 4" key="2">
    <citation type="submission" date="2016-11" db="EMBL/GenBank/DDBJ databases">
        <title>Genome sequencing of Amycolatopsis regifaucium.</title>
        <authorList>
            <person name="Mayilraj S."/>
            <person name="Kaur N."/>
        </authorList>
    </citation>
    <scope>NUCLEOTIDE SEQUENCE [LARGE SCALE GENOMIC DNA]</scope>
    <source>
        <strain evidence="2 4">GY080</strain>
    </source>
</reference>
<evidence type="ECO:0000313" key="1">
    <source>
        <dbReference type="EMBL" id="KZB84117.1"/>
    </source>
</evidence>
<evidence type="ECO:0000313" key="3">
    <source>
        <dbReference type="Proteomes" id="UP000076321"/>
    </source>
</evidence>
<evidence type="ECO:0000313" key="4">
    <source>
        <dbReference type="Proteomes" id="UP000186883"/>
    </source>
</evidence>
<dbReference type="EMBL" id="LQCI01000017">
    <property type="protein sequence ID" value="KZB84117.1"/>
    <property type="molecule type" value="Genomic_DNA"/>
</dbReference>
<dbReference type="OrthoDB" id="3619627at2"/>
<sequence>MRRTVVTLTAIALLGGCGVRPTEVLDGGAPAAGIPEGVRIYFASDRGLRGVSRPGTQITELAAVVKLVMAGPNEAELAAGLTNLTAITGELSATATDGRVTLRIPRTVLGGVAGMAAGQLVCSLSRAESLLHGTRPDAVRVTIVAQGGAVGPYQCSQFLTG</sequence>
<name>A0A154MJK2_9PSEU</name>
<dbReference type="Proteomes" id="UP000186883">
    <property type="component" value="Unassembled WGS sequence"/>
</dbReference>
<evidence type="ECO:0000313" key="2">
    <source>
        <dbReference type="EMBL" id="OKA08606.1"/>
    </source>
</evidence>
<accession>A0A154MJK2</accession>
<dbReference type="PROSITE" id="PS51257">
    <property type="entry name" value="PROKAR_LIPOPROTEIN"/>
    <property type="match status" value="1"/>
</dbReference>
<gene>
    <name evidence="2" type="ORF">ATP06_0211325</name>
    <name evidence="1" type="ORF">AVL48_34230</name>
</gene>
<protein>
    <recommendedName>
        <fullName evidence="5">GerMN domain-containing protein</fullName>
    </recommendedName>
</protein>
<proteinExistence type="predicted"/>
<keyword evidence="4" id="KW-1185">Reference proteome</keyword>